<dbReference type="InterPro" id="IPR003760">
    <property type="entry name" value="PnrA-like"/>
</dbReference>
<name>A0A9D2PTI8_9FIRM</name>
<comment type="caution">
    <text evidence="3">The sequence shown here is derived from an EMBL/GenBank/DDBJ whole genome shotgun (WGS) entry which is preliminary data.</text>
</comment>
<reference evidence="3" key="2">
    <citation type="submission" date="2021-04" db="EMBL/GenBank/DDBJ databases">
        <authorList>
            <person name="Gilroy R."/>
        </authorList>
    </citation>
    <scope>NUCLEOTIDE SEQUENCE</scope>
    <source>
        <strain evidence="3">CHK198-12963</strain>
    </source>
</reference>
<evidence type="ECO:0000259" key="2">
    <source>
        <dbReference type="Pfam" id="PF02608"/>
    </source>
</evidence>
<reference evidence="3" key="1">
    <citation type="journal article" date="2021" name="PeerJ">
        <title>Extensive microbial diversity within the chicken gut microbiome revealed by metagenomics and culture.</title>
        <authorList>
            <person name="Gilroy R."/>
            <person name="Ravi A."/>
            <person name="Getino M."/>
            <person name="Pursley I."/>
            <person name="Horton D.L."/>
            <person name="Alikhan N.F."/>
            <person name="Baker D."/>
            <person name="Gharbi K."/>
            <person name="Hall N."/>
            <person name="Watson M."/>
            <person name="Adriaenssens E.M."/>
            <person name="Foster-Nyarko E."/>
            <person name="Jarju S."/>
            <person name="Secka A."/>
            <person name="Antonio M."/>
            <person name="Oren A."/>
            <person name="Chaudhuri R.R."/>
            <person name="La Ragione R."/>
            <person name="Hildebrand F."/>
            <person name="Pallen M.J."/>
        </authorList>
    </citation>
    <scope>NUCLEOTIDE SEQUENCE</scope>
    <source>
        <strain evidence="3">CHK198-12963</strain>
    </source>
</reference>
<sequence>MVITNYSAAQRLGRKSYQDALVHGKYPYLPVLDKILSYTEISATVSLGVIDIPLSRLVGTKTDDRTNAFANNFMPLLPDQSEFAEKWQRVYQYQVNEGISDPIIAFEYMNQFYVQEGNKRVSVLKYLGAYSIRGSVTRLVPKRTEDKENKIYFEFLDFYEVSGNCEVWFSRLGSYRRLLKLMGKAPGQVWDEEERLFFRSAFGRFDKAFRMAHGEKLELSSSDAFLVYVEIFGYDLTCAQTEKEMYAALQKIWAEIRLAERGRQVELVTDPEAAKELSRPSILNWFIPAGLLEPDTLKAAFISTKTPETSSWTYAHELGRMHIEQVLGEKVKTMAFYQADTEEQVAEDIEKAVASGCSVIFTTAVQMVNQSVRSAILHPDVKIYNCSINMSYSSICTYYARMYESKFLMGALAASLSKDSRLGYVADYPIYGTMANINAFAMGARMVNPYVQVYLEWSRTKAGDAAARLESQGIRCISGDDMITPKQASRRYGLYLTNPDGSVTNLAAPIWHWGKFYEQILRIILGGVGDTKAAKGRKAVNYWWGMSSDVIDVICSEDLPRGTGRLTGLLRNSIRSGSFRPFDGPVYSQGGKLQCPEGDSLQPGAIITMDWLAENIVGKEPEFDELTTEAQRLVQLQDMEIDETEKSEN</sequence>
<dbReference type="Gene3D" id="3.40.50.2300">
    <property type="match status" value="2"/>
</dbReference>
<keyword evidence="1" id="KW-0732">Signal</keyword>
<gene>
    <name evidence="3" type="ORF">H9931_04640</name>
</gene>
<dbReference type="PANTHER" id="PTHR43208">
    <property type="entry name" value="ABC TRANSPORTER SUBSTRATE-BINDING PROTEIN"/>
    <property type="match status" value="1"/>
</dbReference>
<evidence type="ECO:0000313" key="4">
    <source>
        <dbReference type="Proteomes" id="UP000823863"/>
    </source>
</evidence>
<dbReference type="GO" id="GO:0005886">
    <property type="term" value="C:plasma membrane"/>
    <property type="evidence" value="ECO:0007669"/>
    <property type="project" value="InterPro"/>
</dbReference>
<dbReference type="InterPro" id="IPR052910">
    <property type="entry name" value="ABC-Purine-Binding"/>
</dbReference>
<feature type="domain" description="ABC transporter substrate-binding protein PnrA-like" evidence="2">
    <location>
        <begin position="299"/>
        <end position="466"/>
    </location>
</feature>
<protein>
    <submittedName>
        <fullName evidence="3">BMP family ABC transporter substrate-binding protein</fullName>
    </submittedName>
</protein>
<evidence type="ECO:0000256" key="1">
    <source>
        <dbReference type="ARBA" id="ARBA00022729"/>
    </source>
</evidence>
<dbReference type="PANTHER" id="PTHR43208:SF1">
    <property type="entry name" value="ABC TRANSPORTER SUBSTRATE-BINDING PROTEIN"/>
    <property type="match status" value="1"/>
</dbReference>
<organism evidence="3 4">
    <name type="scientific">Candidatus Enterocloster excrementigallinarum</name>
    <dbReference type="NCBI Taxonomy" id="2838558"/>
    <lineage>
        <taxon>Bacteria</taxon>
        <taxon>Bacillati</taxon>
        <taxon>Bacillota</taxon>
        <taxon>Clostridia</taxon>
        <taxon>Lachnospirales</taxon>
        <taxon>Lachnospiraceae</taxon>
        <taxon>Enterocloster</taxon>
    </lineage>
</organism>
<dbReference type="Proteomes" id="UP000823863">
    <property type="component" value="Unassembled WGS sequence"/>
</dbReference>
<accession>A0A9D2PTI8</accession>
<proteinExistence type="predicted"/>
<dbReference type="EMBL" id="DWWB01000021">
    <property type="protein sequence ID" value="HJC65993.1"/>
    <property type="molecule type" value="Genomic_DNA"/>
</dbReference>
<dbReference type="AlphaFoldDB" id="A0A9D2PTI8"/>
<dbReference type="Pfam" id="PF02608">
    <property type="entry name" value="Bmp"/>
    <property type="match status" value="1"/>
</dbReference>
<evidence type="ECO:0000313" key="3">
    <source>
        <dbReference type="EMBL" id="HJC65993.1"/>
    </source>
</evidence>